<evidence type="ECO:0000313" key="2">
    <source>
        <dbReference type="Proteomes" id="UP000009081"/>
    </source>
</evidence>
<dbReference type="HOGENOM" id="CLU_962455_0_0_5"/>
<dbReference type="AlphaFoldDB" id="C5B4H8"/>
<sequence length="289" mass="31900">MGFSNKGGIESDANEAERQAREFRVALQQFLNQNSPIFSAMARRGIGTGDRDFYDLAARIGETAKDVAMLVVSMMEDVPPQRASEQAIRMIRPDIVEYVVEHWLAFDAPVDAALEARAIVAVLRLADSRFDFSPYGRGAQASPDSSVALTFVAASSLMACQTLPYDFRAADPAALQRRLLETVVDAAQENLPKMIVEGCPEAETRTVLQSLVKHFSKLMRAVYERETDLMVQRAATMDEEARRRWFETMDPVADIVRDFRERASHLVAMGTALAAKAGRPSAGDQPQAA</sequence>
<keyword evidence="2" id="KW-1185">Reference proteome</keyword>
<dbReference type="EMBL" id="CP001511">
    <property type="protein sequence ID" value="ACS43360.1"/>
    <property type="molecule type" value="Genomic_DNA"/>
</dbReference>
<dbReference type="Proteomes" id="UP000009081">
    <property type="component" value="Plasmid megaplasmid"/>
</dbReference>
<organism evidence="1 2">
    <name type="scientific">Methylorubrum extorquens (strain ATCC 14718 / DSM 1338 / JCM 2805 / NCIMB 9133 / AM1)</name>
    <name type="common">Methylobacterium extorquens</name>
    <dbReference type="NCBI Taxonomy" id="272630"/>
    <lineage>
        <taxon>Bacteria</taxon>
        <taxon>Pseudomonadati</taxon>
        <taxon>Pseudomonadota</taxon>
        <taxon>Alphaproteobacteria</taxon>
        <taxon>Hyphomicrobiales</taxon>
        <taxon>Methylobacteriaceae</taxon>
        <taxon>Methylorubrum</taxon>
    </lineage>
</organism>
<evidence type="ECO:0000313" key="1">
    <source>
        <dbReference type="EMBL" id="ACS43360.1"/>
    </source>
</evidence>
<protein>
    <submittedName>
        <fullName evidence="1">Uncharacterized protein</fullName>
    </submittedName>
</protein>
<reference evidence="1 2" key="1">
    <citation type="journal article" date="2009" name="PLoS ONE">
        <title>Methylobacterium genome sequences: a reference blueprint to investigate microbial metabolism of C1 compounds from natural and industrial sources.</title>
        <authorList>
            <person name="Vuilleumier S."/>
            <person name="Chistoserdova L."/>
            <person name="Lee M.-C."/>
            <person name="Bringel F."/>
            <person name="Lajus A."/>
            <person name="Zhou Y."/>
            <person name="Gourion B."/>
            <person name="Barbe V."/>
            <person name="Chang J."/>
            <person name="Cruveiller S."/>
            <person name="Dossat C."/>
            <person name="Gillett W."/>
            <person name="Gruffaz C."/>
            <person name="Haugen E."/>
            <person name="Hourcade E."/>
            <person name="Levy R."/>
            <person name="Mangenot S."/>
            <person name="Muller E."/>
            <person name="Nadalig T."/>
            <person name="Pagni M."/>
            <person name="Penny C."/>
            <person name="Peyraud R."/>
            <person name="Robinson D.G."/>
            <person name="Roche D."/>
            <person name="Rouy Z."/>
            <person name="Saenampechek C."/>
            <person name="Salvignol G."/>
            <person name="Vallenet D."/>
            <person name="Wu Z."/>
            <person name="Marx C.J."/>
            <person name="Vorholt J.A."/>
            <person name="Olson M.V."/>
            <person name="Kaul R."/>
            <person name="Weissenbach J."/>
            <person name="Medigue C."/>
            <person name="Lidstrom M.E."/>
        </authorList>
    </citation>
    <scope>NUCLEOTIDE SEQUENCE [LARGE SCALE GENOMIC DNA]</scope>
    <source>
        <strain evidence="2">ATCC 14718 / DSM 1338 / JCM 2805 / NCIMB 9133 / AM1</strain>
    </source>
</reference>
<dbReference type="RefSeq" id="WP_012753825.1">
    <property type="nucleotide sequence ID" value="NC_012811.1"/>
</dbReference>
<keyword evidence="1" id="KW-0614">Plasmid</keyword>
<geneLocation type="plasmid" evidence="1 2">
    <name>megaplasmid</name>
</geneLocation>
<proteinExistence type="predicted"/>
<dbReference type="KEGG" id="mea:Mex_2p0513"/>
<accession>C5B4H8</accession>
<name>C5B4H8_METEA</name>
<gene>
    <name evidence="1" type="ordered locus">MexAM1_META2p0513</name>
</gene>